<gene>
    <name evidence="1" type="ordered locus">Plabr_4088</name>
</gene>
<dbReference type="CDD" id="cd00241">
    <property type="entry name" value="DOMON_like"/>
    <property type="match status" value="1"/>
</dbReference>
<sequence>MSHAAQDLLIPPEFYFQPRYEIAFHRTAAENIAAGKHPSGLTRLPDLNFGGQEDRKTPVVSVGWNDSGLAIDVEFPGKPHPWPAGYSRGAELGDFHSFYLDTRDLKTNRRATRFCHLFQVLANDQEPPRAVVKPAPMPHSRQESLVKPESIPTAWTSQKNGYRVSFWLYRELLTGFDPENVPSLGFYYHIHDEAAGDFYFGLGEEFPCDTDPSLWPSLQLKR</sequence>
<dbReference type="AlphaFoldDB" id="F0SHB0"/>
<dbReference type="KEGG" id="pbs:Plabr_4088"/>
<reference evidence="2" key="1">
    <citation type="submission" date="2011-02" db="EMBL/GenBank/DDBJ databases">
        <title>The complete genome of Planctomyces brasiliensis DSM 5305.</title>
        <authorList>
            <person name="Lucas S."/>
            <person name="Copeland A."/>
            <person name="Lapidus A."/>
            <person name="Bruce D."/>
            <person name="Goodwin L."/>
            <person name="Pitluck S."/>
            <person name="Kyrpides N."/>
            <person name="Mavromatis K."/>
            <person name="Pagani I."/>
            <person name="Ivanova N."/>
            <person name="Ovchinnikova G."/>
            <person name="Lu M."/>
            <person name="Detter J.C."/>
            <person name="Han C."/>
            <person name="Land M."/>
            <person name="Hauser L."/>
            <person name="Markowitz V."/>
            <person name="Cheng J.-F."/>
            <person name="Hugenholtz P."/>
            <person name="Woyke T."/>
            <person name="Wu D."/>
            <person name="Tindall B."/>
            <person name="Pomrenke H.G."/>
            <person name="Brambilla E."/>
            <person name="Klenk H.-P."/>
            <person name="Eisen J.A."/>
        </authorList>
    </citation>
    <scope>NUCLEOTIDE SEQUENCE [LARGE SCALE GENOMIC DNA]</scope>
    <source>
        <strain evidence="2">ATCC 49424 / DSM 5305 / JCM 21570 / NBRC 103401 / IFAM 1448</strain>
    </source>
</reference>
<name>F0SHB0_RUBBR</name>
<dbReference type="OrthoDB" id="261771at2"/>
<evidence type="ECO:0000313" key="2">
    <source>
        <dbReference type="Proteomes" id="UP000006860"/>
    </source>
</evidence>
<evidence type="ECO:0008006" key="3">
    <source>
        <dbReference type="Google" id="ProtNLM"/>
    </source>
</evidence>
<dbReference type="RefSeq" id="WP_013630382.1">
    <property type="nucleotide sequence ID" value="NC_015174.1"/>
</dbReference>
<dbReference type="HOGENOM" id="CLU_108038_0_0_0"/>
<dbReference type="EMBL" id="CP002546">
    <property type="protein sequence ID" value="ADY61665.1"/>
    <property type="molecule type" value="Genomic_DNA"/>
</dbReference>
<evidence type="ECO:0000313" key="1">
    <source>
        <dbReference type="EMBL" id="ADY61665.1"/>
    </source>
</evidence>
<accession>F0SHB0</accession>
<keyword evidence="2" id="KW-1185">Reference proteome</keyword>
<organism evidence="1 2">
    <name type="scientific">Rubinisphaera brasiliensis (strain ATCC 49424 / DSM 5305 / JCM 21570 / IAM 15109 / NBRC 103401 / IFAM 1448)</name>
    <name type="common">Planctomyces brasiliensis</name>
    <dbReference type="NCBI Taxonomy" id="756272"/>
    <lineage>
        <taxon>Bacteria</taxon>
        <taxon>Pseudomonadati</taxon>
        <taxon>Planctomycetota</taxon>
        <taxon>Planctomycetia</taxon>
        <taxon>Planctomycetales</taxon>
        <taxon>Planctomycetaceae</taxon>
        <taxon>Rubinisphaera</taxon>
    </lineage>
</organism>
<dbReference type="Proteomes" id="UP000006860">
    <property type="component" value="Chromosome"/>
</dbReference>
<protein>
    <recommendedName>
        <fullName evidence="3">Carbohydrate-binding domain-containing protein</fullName>
    </recommendedName>
</protein>
<proteinExistence type="predicted"/>